<keyword evidence="3" id="KW-1185">Reference proteome</keyword>
<dbReference type="OrthoDB" id="212426at2"/>
<dbReference type="InterPro" id="IPR015005">
    <property type="entry name" value="DUF1854"/>
</dbReference>
<proteinExistence type="predicted"/>
<evidence type="ECO:0000313" key="3">
    <source>
        <dbReference type="Proteomes" id="UP000252884"/>
    </source>
</evidence>
<protein>
    <submittedName>
        <fullName evidence="2">Uncharacterized protein DUF1854</fullName>
    </submittedName>
</protein>
<gene>
    <name evidence="2" type="ORF">DES41_102537</name>
</gene>
<reference evidence="2 3" key="1">
    <citation type="submission" date="2018-07" db="EMBL/GenBank/DDBJ databases">
        <title>Genomic Encyclopedia of Type Strains, Phase IV (KMG-IV): sequencing the most valuable type-strain genomes for metagenomic binning, comparative biology and taxonomic classification.</title>
        <authorList>
            <person name="Goeker M."/>
        </authorList>
    </citation>
    <scope>NUCLEOTIDE SEQUENCE [LARGE SCALE GENOMIC DNA]</scope>
    <source>
        <strain evidence="2 3">DSM 21634</strain>
    </source>
</reference>
<evidence type="ECO:0000259" key="1">
    <source>
        <dbReference type="Pfam" id="PF08909"/>
    </source>
</evidence>
<feature type="domain" description="DUF1854" evidence="1">
    <location>
        <begin position="22"/>
        <end position="151"/>
    </location>
</feature>
<comment type="caution">
    <text evidence="2">The sequence shown here is derived from an EMBL/GenBank/DDBJ whole genome shotgun (WGS) entry which is preliminary data.</text>
</comment>
<dbReference type="EMBL" id="QPJK01000002">
    <property type="protein sequence ID" value="RCW74216.1"/>
    <property type="molecule type" value="Genomic_DNA"/>
</dbReference>
<organism evidence="2 3">
    <name type="scientific">Pseudorhodoferax soli</name>
    <dbReference type="NCBI Taxonomy" id="545864"/>
    <lineage>
        <taxon>Bacteria</taxon>
        <taxon>Pseudomonadati</taxon>
        <taxon>Pseudomonadota</taxon>
        <taxon>Betaproteobacteria</taxon>
        <taxon>Burkholderiales</taxon>
        <taxon>Comamonadaceae</taxon>
    </lineage>
</organism>
<name>A0A368Y4F0_9BURK</name>
<dbReference type="Proteomes" id="UP000252884">
    <property type="component" value="Unassembled WGS sequence"/>
</dbReference>
<dbReference type="AlphaFoldDB" id="A0A368Y4F0"/>
<dbReference type="Pfam" id="PF08909">
    <property type="entry name" value="DUF1854"/>
    <property type="match status" value="1"/>
</dbReference>
<sequence length="152" mass="17133">MDFELQRHPMGQLVLRLGGAEHAGVVPVRAFPLSAPDHGLSLVGSDGRELVWIERLEALPVAQRALLEEELSARDFQPEVQRLLSVSTFSTPSIWRVETDRGTSDFVLKSEEDIRRLPDGGLLIASGQGVHYRVRDRQALDRPSRRLLERFL</sequence>
<dbReference type="RefSeq" id="WP_114467342.1">
    <property type="nucleotide sequence ID" value="NZ_QPJK01000002.1"/>
</dbReference>
<accession>A0A368Y4F0</accession>
<evidence type="ECO:0000313" key="2">
    <source>
        <dbReference type="EMBL" id="RCW74216.1"/>
    </source>
</evidence>